<sequence>MLRGLTTVTYLADDMAAAKKWYAELLGVGPYFERAFSGGRVVGPDDPGYDEANTGYLEFRVGDYQHELGILHRRFSPHGSASDPAGVIAYWHVDDIEAAYGRLLTLGATGHEPPTPRGPGFVTAVVVDPFGNLLGIMYNAHYMQVLAAAGLDPADAAG</sequence>
<dbReference type="InterPro" id="IPR004360">
    <property type="entry name" value="Glyas_Fos-R_dOase_dom"/>
</dbReference>
<dbReference type="OrthoDB" id="4548523at2"/>
<dbReference type="Gene3D" id="3.10.180.10">
    <property type="entry name" value="2,3-Dihydroxybiphenyl 1,2-Dioxygenase, domain 1"/>
    <property type="match status" value="1"/>
</dbReference>
<organism evidence="2 3">
    <name type="scientific">Micromonospora globbae</name>
    <dbReference type="NCBI Taxonomy" id="1894969"/>
    <lineage>
        <taxon>Bacteria</taxon>
        <taxon>Bacillati</taxon>
        <taxon>Actinomycetota</taxon>
        <taxon>Actinomycetes</taxon>
        <taxon>Micromonosporales</taxon>
        <taxon>Micromonosporaceae</taxon>
        <taxon>Micromonospora</taxon>
    </lineage>
</organism>
<protein>
    <submittedName>
        <fullName evidence="2">VOC family protein</fullName>
    </submittedName>
</protein>
<gene>
    <name evidence="2" type="ORF">D7I43_16630</name>
</gene>
<feature type="domain" description="VOC" evidence="1">
    <location>
        <begin position="4"/>
        <end position="139"/>
    </location>
</feature>
<dbReference type="SUPFAM" id="SSF54593">
    <property type="entry name" value="Glyoxalase/Bleomycin resistance protein/Dihydroxybiphenyl dioxygenase"/>
    <property type="match status" value="1"/>
</dbReference>
<reference evidence="2 3" key="1">
    <citation type="journal article" date="2018" name="Int. J. Syst. Evol. Microbiol.">
        <title>Micromonospora globbae sp. nov., an endophytic actinomycete isolated from roots of Globba winitii C. H. Wright.</title>
        <authorList>
            <person name="Kuncharoen N."/>
            <person name="Pittayakhajonwut P."/>
            <person name="Tanasupawat S."/>
        </authorList>
    </citation>
    <scope>NUCLEOTIDE SEQUENCE [LARGE SCALE GENOMIC DNA]</scope>
    <source>
        <strain evidence="2 3">WPS1-2</strain>
    </source>
</reference>
<dbReference type="EMBL" id="RAQQ01000011">
    <property type="protein sequence ID" value="RKF26210.1"/>
    <property type="molecule type" value="Genomic_DNA"/>
</dbReference>
<accession>A0A420EZV0</accession>
<comment type="caution">
    <text evidence="2">The sequence shown here is derived from an EMBL/GenBank/DDBJ whole genome shotgun (WGS) entry which is preliminary data.</text>
</comment>
<dbReference type="Pfam" id="PF00903">
    <property type="entry name" value="Glyoxalase"/>
    <property type="match status" value="1"/>
</dbReference>
<dbReference type="Proteomes" id="UP000285744">
    <property type="component" value="Unassembled WGS sequence"/>
</dbReference>
<dbReference type="RefSeq" id="WP_120329426.1">
    <property type="nucleotide sequence ID" value="NZ_RAQQ01000011.1"/>
</dbReference>
<evidence type="ECO:0000313" key="2">
    <source>
        <dbReference type="EMBL" id="RKF26210.1"/>
    </source>
</evidence>
<dbReference type="PROSITE" id="PS51819">
    <property type="entry name" value="VOC"/>
    <property type="match status" value="1"/>
</dbReference>
<evidence type="ECO:0000259" key="1">
    <source>
        <dbReference type="PROSITE" id="PS51819"/>
    </source>
</evidence>
<dbReference type="InterPro" id="IPR029068">
    <property type="entry name" value="Glyas_Bleomycin-R_OHBP_Dase"/>
</dbReference>
<evidence type="ECO:0000313" key="3">
    <source>
        <dbReference type="Proteomes" id="UP000285744"/>
    </source>
</evidence>
<dbReference type="InterPro" id="IPR037523">
    <property type="entry name" value="VOC_core"/>
</dbReference>
<name>A0A420EZV0_9ACTN</name>
<dbReference type="AlphaFoldDB" id="A0A420EZV0"/>
<proteinExistence type="predicted"/>